<gene>
    <name evidence="9" type="ORF">B0T14DRAFT_233401</name>
</gene>
<evidence type="ECO:0000256" key="6">
    <source>
        <dbReference type="SAM" id="MobiDB-lite"/>
    </source>
</evidence>
<dbReference type="Proteomes" id="UP001175000">
    <property type="component" value="Unassembled WGS sequence"/>
</dbReference>
<evidence type="ECO:0000256" key="5">
    <source>
        <dbReference type="ARBA" id="ARBA00038359"/>
    </source>
</evidence>
<keyword evidence="4 7" id="KW-0472">Membrane</keyword>
<feature type="compositionally biased region" description="Basic and acidic residues" evidence="6">
    <location>
        <begin position="322"/>
        <end position="336"/>
    </location>
</feature>
<comment type="caution">
    <text evidence="9">The sequence shown here is derived from an EMBL/GenBank/DDBJ whole genome shotgun (WGS) entry which is preliminary data.</text>
</comment>
<dbReference type="Pfam" id="PF20684">
    <property type="entry name" value="Fung_rhodopsin"/>
    <property type="match status" value="1"/>
</dbReference>
<comment type="subcellular location">
    <subcellularLocation>
        <location evidence="1">Membrane</location>
        <topology evidence="1">Multi-pass membrane protein</topology>
    </subcellularLocation>
</comment>
<evidence type="ECO:0000313" key="10">
    <source>
        <dbReference type="Proteomes" id="UP001175000"/>
    </source>
</evidence>
<keyword evidence="10" id="KW-1185">Reference proteome</keyword>
<dbReference type="InterPro" id="IPR049326">
    <property type="entry name" value="Rhodopsin_dom_fungi"/>
</dbReference>
<evidence type="ECO:0000259" key="8">
    <source>
        <dbReference type="Pfam" id="PF20684"/>
    </source>
</evidence>
<feature type="region of interest" description="Disordered" evidence="6">
    <location>
        <begin position="267"/>
        <end position="336"/>
    </location>
</feature>
<name>A0AA39WS06_9PEZI</name>
<dbReference type="EMBL" id="JAULSU010000004">
    <property type="protein sequence ID" value="KAK0620522.1"/>
    <property type="molecule type" value="Genomic_DNA"/>
</dbReference>
<dbReference type="PANTHER" id="PTHR33048:SF2">
    <property type="entry name" value="SRPK"/>
    <property type="match status" value="1"/>
</dbReference>
<reference evidence="9" key="1">
    <citation type="submission" date="2023-06" db="EMBL/GenBank/DDBJ databases">
        <title>Genome-scale phylogeny and comparative genomics of the fungal order Sordariales.</title>
        <authorList>
            <consortium name="Lawrence Berkeley National Laboratory"/>
            <person name="Hensen N."/>
            <person name="Bonometti L."/>
            <person name="Westerberg I."/>
            <person name="Brannstrom I.O."/>
            <person name="Guillou S."/>
            <person name="Cros-Aarteil S."/>
            <person name="Calhoun S."/>
            <person name="Haridas S."/>
            <person name="Kuo A."/>
            <person name="Mondo S."/>
            <person name="Pangilinan J."/>
            <person name="Riley R."/>
            <person name="Labutti K."/>
            <person name="Andreopoulos B."/>
            <person name="Lipzen A."/>
            <person name="Chen C."/>
            <person name="Yanf M."/>
            <person name="Daum C."/>
            <person name="Ng V."/>
            <person name="Clum A."/>
            <person name="Steindorff A."/>
            <person name="Ohm R."/>
            <person name="Martin F."/>
            <person name="Silar P."/>
            <person name="Natvig D."/>
            <person name="Lalanne C."/>
            <person name="Gautier V."/>
            <person name="Ament-Velasquez S.L."/>
            <person name="Kruys A."/>
            <person name="Hutchinson M.I."/>
            <person name="Powell A.J."/>
            <person name="Barry K."/>
            <person name="Miller A.N."/>
            <person name="Grigoriev I.V."/>
            <person name="Debuchy R."/>
            <person name="Gladieux P."/>
            <person name="Thoren M.H."/>
            <person name="Johannesson H."/>
        </authorList>
    </citation>
    <scope>NUCLEOTIDE SEQUENCE</scope>
    <source>
        <strain evidence="9">CBS 606.72</strain>
    </source>
</reference>
<dbReference type="PANTHER" id="PTHR33048">
    <property type="entry name" value="PTH11-LIKE INTEGRAL MEMBRANE PROTEIN (AFU_ORTHOLOGUE AFUA_5G11245)"/>
    <property type="match status" value="1"/>
</dbReference>
<feature type="domain" description="Rhodopsin" evidence="8">
    <location>
        <begin position="31"/>
        <end position="202"/>
    </location>
</feature>
<feature type="transmembrane region" description="Helical" evidence="7">
    <location>
        <begin position="110"/>
        <end position="133"/>
    </location>
</feature>
<evidence type="ECO:0000256" key="7">
    <source>
        <dbReference type="SAM" id="Phobius"/>
    </source>
</evidence>
<organism evidence="9 10">
    <name type="scientific">Immersiella caudata</name>
    <dbReference type="NCBI Taxonomy" id="314043"/>
    <lineage>
        <taxon>Eukaryota</taxon>
        <taxon>Fungi</taxon>
        <taxon>Dikarya</taxon>
        <taxon>Ascomycota</taxon>
        <taxon>Pezizomycotina</taxon>
        <taxon>Sordariomycetes</taxon>
        <taxon>Sordariomycetidae</taxon>
        <taxon>Sordariales</taxon>
        <taxon>Lasiosphaeriaceae</taxon>
        <taxon>Immersiella</taxon>
    </lineage>
</organism>
<evidence type="ECO:0000256" key="3">
    <source>
        <dbReference type="ARBA" id="ARBA00022989"/>
    </source>
</evidence>
<accession>A0AA39WS06</accession>
<sequence length="379" mass="42030">MTAEERAALSPDSEEWTLRVNGSKTQVAGWSVYTFLLWVIKAAMCSFYLRLTEGLEFRNRIYMGFGLIVSTWLAVLFSILFGCGADFKRNWQINPDPGQSCQPAISKVDIFVTLVLNVITDIYLMSIPIPMLWRASLRPAKKAGLILLFSGGIFVTTAGVLRCVLILTDEFNGAQQAGSWAVRETFVAVITSNLPMIFPLVNRWGKPLLGSIRTLGSTAGKMSGMSRSYDQKPGAFRLEDKNPRRGQGPRSVHPITEFTLSGSEEHIVAQTQHQPEPEHHAQHTQSSRADDAGTSGSGSDVDLEIGRSNGGILKETSLQVTEMRKSRSDLESGDDRNIGDYYLVEQARKSAEGDRKHHHNVITKKANRSSINFSRIRRA</sequence>
<dbReference type="GO" id="GO:0016020">
    <property type="term" value="C:membrane"/>
    <property type="evidence" value="ECO:0007669"/>
    <property type="project" value="UniProtKB-SubCell"/>
</dbReference>
<proteinExistence type="inferred from homology"/>
<feature type="transmembrane region" description="Helical" evidence="7">
    <location>
        <begin position="145"/>
        <end position="168"/>
    </location>
</feature>
<comment type="similarity">
    <text evidence="5">Belongs to the SAT4 family.</text>
</comment>
<feature type="region of interest" description="Disordered" evidence="6">
    <location>
        <begin position="220"/>
        <end position="254"/>
    </location>
</feature>
<evidence type="ECO:0000313" key="9">
    <source>
        <dbReference type="EMBL" id="KAK0620522.1"/>
    </source>
</evidence>
<feature type="transmembrane region" description="Helical" evidence="7">
    <location>
        <begin position="61"/>
        <end position="81"/>
    </location>
</feature>
<keyword evidence="3 7" id="KW-1133">Transmembrane helix</keyword>
<protein>
    <recommendedName>
        <fullName evidence="8">Rhodopsin domain-containing protein</fullName>
    </recommendedName>
</protein>
<evidence type="ECO:0000256" key="2">
    <source>
        <dbReference type="ARBA" id="ARBA00022692"/>
    </source>
</evidence>
<feature type="transmembrane region" description="Helical" evidence="7">
    <location>
        <begin position="27"/>
        <end position="49"/>
    </location>
</feature>
<evidence type="ECO:0000256" key="1">
    <source>
        <dbReference type="ARBA" id="ARBA00004141"/>
    </source>
</evidence>
<dbReference type="AlphaFoldDB" id="A0AA39WS06"/>
<keyword evidence="2 7" id="KW-0812">Transmembrane</keyword>
<dbReference type="InterPro" id="IPR052337">
    <property type="entry name" value="SAT4-like"/>
</dbReference>
<evidence type="ECO:0000256" key="4">
    <source>
        <dbReference type="ARBA" id="ARBA00023136"/>
    </source>
</evidence>